<proteinExistence type="predicted"/>
<dbReference type="AlphaFoldDB" id="A0A564YTV3"/>
<reference evidence="1 2" key="1">
    <citation type="submission" date="2019-07" db="EMBL/GenBank/DDBJ databases">
        <authorList>
            <person name="Jastrzebski P J."/>
            <person name="Paukszto L."/>
            <person name="Jastrzebski P J."/>
        </authorList>
    </citation>
    <scope>NUCLEOTIDE SEQUENCE [LARGE SCALE GENOMIC DNA]</scope>
    <source>
        <strain evidence="1 2">WMS-il1</strain>
    </source>
</reference>
<organism evidence="1 2">
    <name type="scientific">Hymenolepis diminuta</name>
    <name type="common">Rat tapeworm</name>
    <dbReference type="NCBI Taxonomy" id="6216"/>
    <lineage>
        <taxon>Eukaryota</taxon>
        <taxon>Metazoa</taxon>
        <taxon>Spiralia</taxon>
        <taxon>Lophotrochozoa</taxon>
        <taxon>Platyhelminthes</taxon>
        <taxon>Cestoda</taxon>
        <taxon>Eucestoda</taxon>
        <taxon>Cyclophyllidea</taxon>
        <taxon>Hymenolepididae</taxon>
        <taxon>Hymenolepis</taxon>
    </lineage>
</organism>
<protein>
    <submittedName>
        <fullName evidence="1">Uncharacterized protein</fullName>
    </submittedName>
</protein>
<gene>
    <name evidence="1" type="ORF">WMSIL1_LOCUS9556</name>
</gene>
<accession>A0A564YTV3</accession>
<dbReference type="EMBL" id="CABIJS010000388">
    <property type="protein sequence ID" value="VUZ50692.1"/>
    <property type="molecule type" value="Genomic_DNA"/>
</dbReference>
<evidence type="ECO:0000313" key="1">
    <source>
        <dbReference type="EMBL" id="VUZ50692.1"/>
    </source>
</evidence>
<dbReference type="Proteomes" id="UP000321570">
    <property type="component" value="Unassembled WGS sequence"/>
</dbReference>
<keyword evidence="2" id="KW-1185">Reference proteome</keyword>
<sequence length="320" mass="37631">MVILTKSTHFEGCLPGVSNVGDVIELVKSIRETNGSNFRSEFKEIPIQVDQYLKGLEWIDRYIFSLIWPDGIGPTQFKNLPEIDAYKQERFKCFQNKPISNKYPAVLQRVRCLILASVNKCKTESFRELLPLLISISNRGIEARDRDDIFTLLRTDCLKMSIPTIIEIDYMLISKNSHDEALSKAIEKADCIFYLINKLNFKDTSKMTTDLVEILQHCTNHQNIEILWLHNKDDTKRFSVYELLWAKLIKCYSFREKFLDKNRWRMWSLEAPCYSKFYLPLEWACYDALKRKAEDKDAFMKCVQEEIAILSEYIQRDRGS</sequence>
<evidence type="ECO:0000313" key="2">
    <source>
        <dbReference type="Proteomes" id="UP000321570"/>
    </source>
</evidence>
<name>A0A564YTV3_HYMDI</name>